<dbReference type="PROSITE" id="PS51272">
    <property type="entry name" value="SLH"/>
    <property type="match status" value="3"/>
</dbReference>
<name>A0A1I4LNK9_9BACI</name>
<protein>
    <submittedName>
        <fullName evidence="3">S-layer homology domain-containing protein</fullName>
    </submittedName>
</protein>
<reference evidence="3 4" key="1">
    <citation type="submission" date="2016-10" db="EMBL/GenBank/DDBJ databases">
        <authorList>
            <person name="de Groot N.N."/>
        </authorList>
    </citation>
    <scope>NUCLEOTIDE SEQUENCE [LARGE SCALE GENOMIC DNA]</scope>
    <source>
        <strain evidence="3 4">CGMCC 1.6134</strain>
    </source>
</reference>
<evidence type="ECO:0000256" key="1">
    <source>
        <dbReference type="ARBA" id="ARBA00022729"/>
    </source>
</evidence>
<proteinExistence type="predicted"/>
<dbReference type="OrthoDB" id="5845122at2"/>
<gene>
    <name evidence="3" type="ORF">SAMN04488054_10877</name>
</gene>
<dbReference type="AlphaFoldDB" id="A0A1I4LNK9"/>
<dbReference type="STRING" id="266892.SAMN04488054_10877"/>
<dbReference type="Proteomes" id="UP000199668">
    <property type="component" value="Unassembled WGS sequence"/>
</dbReference>
<dbReference type="EMBL" id="FOTY01000008">
    <property type="protein sequence ID" value="SFL92602.1"/>
    <property type="molecule type" value="Genomic_DNA"/>
</dbReference>
<dbReference type="InterPro" id="IPR051465">
    <property type="entry name" value="Cell_Envelope_Struct_Comp"/>
</dbReference>
<keyword evidence="1" id="KW-0732">Signal</keyword>
<feature type="domain" description="SLH" evidence="2">
    <location>
        <begin position="25"/>
        <end position="88"/>
    </location>
</feature>
<dbReference type="RefSeq" id="WP_090926636.1">
    <property type="nucleotide sequence ID" value="NZ_FOTY01000008.1"/>
</dbReference>
<evidence type="ECO:0000259" key="2">
    <source>
        <dbReference type="PROSITE" id="PS51272"/>
    </source>
</evidence>
<dbReference type="Pfam" id="PF00395">
    <property type="entry name" value="SLH"/>
    <property type="match status" value="3"/>
</dbReference>
<dbReference type="PANTHER" id="PTHR43308">
    <property type="entry name" value="OUTER MEMBRANE PROTEIN ALPHA-RELATED"/>
    <property type="match status" value="1"/>
</dbReference>
<keyword evidence="4" id="KW-1185">Reference proteome</keyword>
<feature type="domain" description="SLH" evidence="2">
    <location>
        <begin position="144"/>
        <end position="208"/>
    </location>
</feature>
<dbReference type="InterPro" id="IPR001119">
    <property type="entry name" value="SLH_dom"/>
</dbReference>
<evidence type="ECO:0000313" key="3">
    <source>
        <dbReference type="EMBL" id="SFL92602.1"/>
    </source>
</evidence>
<sequence length="360" mass="39658">MRKIIGWMLFLTVPALVWGAVSGEAKASFGDVGADFWASEEIEYLQEEGVVSGYPGGTFAPNREVTRHQAAGMLAEVLDLNTENNAAGRFSDVKEDTPHAGAIAAVAEDGIFQGSDGMFRPGEKVTRAQMAAVLKRAFDVESAEQAYFVDVAPNHWAFADISAVTGNGIAGGKEDRKSFHPNEATTRAQFSVFLTRAVMPEERLEEPGSVENQLRDMPAPESLEIGEASEKETVSFVKETQTWMMDVWSLPVSGQIWTISEEEKQAMFSHLGSRFSDNVIQPYFDQFYEREGAVYVFQEGSVPMIPEKADEKSVQVNPAGSRKTTVTISAVINDPGITYTHESLWNQETSVFEQFSTVRN</sequence>
<accession>A0A1I4LNK9</accession>
<evidence type="ECO:0000313" key="4">
    <source>
        <dbReference type="Proteomes" id="UP000199668"/>
    </source>
</evidence>
<organism evidence="3 4">
    <name type="scientific">Salibacterium qingdaonense</name>
    <dbReference type="NCBI Taxonomy" id="266892"/>
    <lineage>
        <taxon>Bacteria</taxon>
        <taxon>Bacillati</taxon>
        <taxon>Bacillota</taxon>
        <taxon>Bacilli</taxon>
        <taxon>Bacillales</taxon>
        <taxon>Bacillaceae</taxon>
    </lineage>
</organism>
<feature type="domain" description="SLH" evidence="2">
    <location>
        <begin position="90"/>
        <end position="143"/>
    </location>
</feature>